<dbReference type="PROSITE" id="PS51350">
    <property type="entry name" value="PTS_HPR_DOM"/>
    <property type="match status" value="1"/>
</dbReference>
<evidence type="ECO:0000256" key="1">
    <source>
        <dbReference type="ARBA" id="ARBA00004496"/>
    </source>
</evidence>
<name>A0A1I5ZAX5_9BACI</name>
<dbReference type="InterPro" id="IPR000032">
    <property type="entry name" value="HPr-like"/>
</dbReference>
<dbReference type="InterPro" id="IPR035895">
    <property type="entry name" value="HPr-like_sf"/>
</dbReference>
<sequence>MLMKNLIVQLPRGLQARHTALFVCKVVAFKSEVILSKDGKTASGKDIMKIMDLVVREGDEITLLVDGCDKQMAMETLKKYLSNLT</sequence>
<evidence type="ECO:0000259" key="4">
    <source>
        <dbReference type="PROSITE" id="PS51350"/>
    </source>
</evidence>
<gene>
    <name evidence="5" type="ORF">SAMN02745910_01854</name>
</gene>
<dbReference type="NCBIfam" id="TIGR01003">
    <property type="entry name" value="PTS_HPr_family"/>
    <property type="match status" value="1"/>
</dbReference>
<protein>
    <submittedName>
        <fullName evidence="5">Phosphocarrier protein</fullName>
    </submittedName>
</protein>
<comment type="subcellular location">
    <subcellularLocation>
        <location evidence="1">Cytoplasm</location>
    </subcellularLocation>
</comment>
<keyword evidence="3" id="KW-0598">Phosphotransferase system</keyword>
<dbReference type="SUPFAM" id="SSF55594">
    <property type="entry name" value="HPr-like"/>
    <property type="match status" value="1"/>
</dbReference>
<feature type="domain" description="HPr" evidence="4">
    <location>
        <begin position="1"/>
        <end position="85"/>
    </location>
</feature>
<evidence type="ECO:0000256" key="2">
    <source>
        <dbReference type="ARBA" id="ARBA00022490"/>
    </source>
</evidence>
<organism evidence="5 6">
    <name type="scientific">Priestia endophytica DSM 13796</name>
    <dbReference type="NCBI Taxonomy" id="1121089"/>
    <lineage>
        <taxon>Bacteria</taxon>
        <taxon>Bacillati</taxon>
        <taxon>Bacillota</taxon>
        <taxon>Bacilli</taxon>
        <taxon>Bacillales</taxon>
        <taxon>Bacillaceae</taxon>
        <taxon>Priestia</taxon>
    </lineage>
</organism>
<comment type="caution">
    <text evidence="5">The sequence shown here is derived from an EMBL/GenBank/DDBJ whole genome shotgun (WGS) entry which is preliminary data.</text>
</comment>
<dbReference type="Gene3D" id="3.30.1340.10">
    <property type="entry name" value="HPr-like"/>
    <property type="match status" value="1"/>
</dbReference>
<dbReference type="RefSeq" id="WP_061804426.1">
    <property type="nucleotide sequence ID" value="NZ_FOXX01000004.1"/>
</dbReference>
<accession>A0A1I5ZAX5</accession>
<dbReference type="InterPro" id="IPR050399">
    <property type="entry name" value="HPr"/>
</dbReference>
<evidence type="ECO:0000256" key="3">
    <source>
        <dbReference type="ARBA" id="ARBA00022683"/>
    </source>
</evidence>
<evidence type="ECO:0000313" key="5">
    <source>
        <dbReference type="EMBL" id="SFQ53580.1"/>
    </source>
</evidence>
<dbReference type="PANTHER" id="PTHR33705">
    <property type="entry name" value="PHOSPHOCARRIER PROTEIN HPR"/>
    <property type="match status" value="1"/>
</dbReference>
<keyword evidence="2" id="KW-0963">Cytoplasm</keyword>
<reference evidence="5 6" key="1">
    <citation type="submission" date="2016-10" db="EMBL/GenBank/DDBJ databases">
        <authorList>
            <person name="Varghese N."/>
            <person name="Submissions S."/>
        </authorList>
    </citation>
    <scope>NUCLEOTIDE SEQUENCE [LARGE SCALE GENOMIC DNA]</scope>
    <source>
        <strain evidence="5 6">DSM 13796</strain>
    </source>
</reference>
<dbReference type="PANTHER" id="PTHR33705:SF2">
    <property type="entry name" value="PHOSPHOCARRIER PROTEIN NPR"/>
    <property type="match status" value="1"/>
</dbReference>
<dbReference type="PRINTS" id="PR00107">
    <property type="entry name" value="PHOSPHOCPHPR"/>
</dbReference>
<dbReference type="EMBL" id="FOXX01000004">
    <property type="protein sequence ID" value="SFQ53580.1"/>
    <property type="molecule type" value="Genomic_DNA"/>
</dbReference>
<dbReference type="Pfam" id="PF00381">
    <property type="entry name" value="PTS-HPr"/>
    <property type="match status" value="1"/>
</dbReference>
<evidence type="ECO:0000313" key="6">
    <source>
        <dbReference type="Proteomes" id="UP000182762"/>
    </source>
</evidence>
<keyword evidence="6" id="KW-1185">Reference proteome</keyword>
<dbReference type="Proteomes" id="UP000182762">
    <property type="component" value="Unassembled WGS sequence"/>
</dbReference>
<proteinExistence type="predicted"/>
<dbReference type="GeneID" id="93710540"/>